<dbReference type="Proteomes" id="UP000190667">
    <property type="component" value="Unassembled WGS sequence"/>
</dbReference>
<dbReference type="STRING" id="1926881.BTJ39_17455"/>
<evidence type="ECO:0000256" key="5">
    <source>
        <dbReference type="ARBA" id="ARBA00023136"/>
    </source>
</evidence>
<name>A0A1S8YI13_9GAMM</name>
<sequence>MPGLIRSRQLPWLFIGLVLIFALVVFPSMVRSDNGIQIRASSQGIMLPDGFYVYQRLNEHGIHIKSITPDRDSLVIRFDSPEQSVAAERLLRQLLPYGFDIGQLEGAVSAEGQSSQITQRT</sequence>
<comment type="caution">
    <text evidence="8">The sequence shown here is derived from an EMBL/GenBank/DDBJ whole genome shotgun (WGS) entry which is preliminary data.</text>
</comment>
<evidence type="ECO:0000256" key="3">
    <source>
        <dbReference type="ARBA" id="ARBA00022692"/>
    </source>
</evidence>
<dbReference type="EMBL" id="MRUL01000014">
    <property type="protein sequence ID" value="OON38711.1"/>
    <property type="molecule type" value="Genomic_DNA"/>
</dbReference>
<gene>
    <name evidence="6" type="primary">mzrA</name>
    <name evidence="8" type="ORF">BTJ39_17455</name>
</gene>
<reference evidence="8 9" key="1">
    <citation type="submission" date="2016-12" db="EMBL/GenBank/DDBJ databases">
        <title>Izhakiella australiana sp. nov. of genus Izhakiella isolated from Australian desert.</title>
        <authorList>
            <person name="Ji M."/>
        </authorList>
    </citation>
    <scope>NUCLEOTIDE SEQUENCE [LARGE SCALE GENOMIC DNA]</scope>
    <source>
        <strain evidence="8 9">D4N98</strain>
    </source>
</reference>
<dbReference type="InterPro" id="IPR026574">
    <property type="entry name" value="Modulator_MzrA"/>
</dbReference>
<dbReference type="AlphaFoldDB" id="A0A1S8YI13"/>
<keyword evidence="1 6" id="KW-1003">Cell membrane</keyword>
<dbReference type="Pfam" id="PF13721">
    <property type="entry name" value="SecD-TM1"/>
    <property type="match status" value="1"/>
</dbReference>
<dbReference type="Gene3D" id="3.30.70.260">
    <property type="match status" value="1"/>
</dbReference>
<evidence type="ECO:0000256" key="1">
    <source>
        <dbReference type="ARBA" id="ARBA00022475"/>
    </source>
</evidence>
<accession>A0A1S8YI13</accession>
<comment type="subunit">
    <text evidence="6">Interacts with EnvZ.</text>
</comment>
<comment type="similarity">
    <text evidence="6">Belongs to the MzrA family.</text>
</comment>
<evidence type="ECO:0000256" key="6">
    <source>
        <dbReference type="HAMAP-Rule" id="MF_00904"/>
    </source>
</evidence>
<evidence type="ECO:0000259" key="7">
    <source>
        <dbReference type="Pfam" id="PF13721"/>
    </source>
</evidence>
<organism evidence="8 9">
    <name type="scientific">Izhakiella australiensis</name>
    <dbReference type="NCBI Taxonomy" id="1926881"/>
    <lineage>
        <taxon>Bacteria</taxon>
        <taxon>Pseudomonadati</taxon>
        <taxon>Pseudomonadota</taxon>
        <taxon>Gammaproteobacteria</taxon>
        <taxon>Enterobacterales</taxon>
        <taxon>Erwiniaceae</taxon>
        <taxon>Izhakiella</taxon>
    </lineage>
</organism>
<comment type="function">
    <text evidence="6">Modulates the activity of the EnvZ/OmpR two-component regulatory system, probably by directly modulating EnvZ enzymatic activity and increasing stability of phosphorylated OmpR.</text>
</comment>
<keyword evidence="5 6" id="KW-0472">Membrane</keyword>
<dbReference type="GO" id="GO:0019901">
    <property type="term" value="F:protein kinase binding"/>
    <property type="evidence" value="ECO:0007669"/>
    <property type="project" value="UniProtKB-UniRule"/>
</dbReference>
<protein>
    <recommendedName>
        <fullName evidence="6">Modulator protein MzrA</fullName>
    </recommendedName>
</protein>
<dbReference type="NCBIfam" id="NF007915">
    <property type="entry name" value="PRK10629.1"/>
    <property type="match status" value="1"/>
</dbReference>
<dbReference type="GO" id="GO:0005886">
    <property type="term" value="C:plasma membrane"/>
    <property type="evidence" value="ECO:0007669"/>
    <property type="project" value="UniProtKB-SubCell"/>
</dbReference>
<feature type="domain" description="SecD export protein N-terminal TM" evidence="7">
    <location>
        <begin position="13"/>
        <end position="99"/>
    </location>
</feature>
<keyword evidence="4 6" id="KW-1133">Transmembrane helix</keyword>
<dbReference type="OrthoDB" id="6414235at2"/>
<proteinExistence type="inferred from homology"/>
<dbReference type="HAMAP" id="MF_00904">
    <property type="entry name" value="Modulator_MzrA"/>
    <property type="match status" value="1"/>
</dbReference>
<evidence type="ECO:0000256" key="2">
    <source>
        <dbReference type="ARBA" id="ARBA00022519"/>
    </source>
</evidence>
<keyword evidence="3 6" id="KW-0812">Transmembrane</keyword>
<evidence type="ECO:0000313" key="9">
    <source>
        <dbReference type="Proteomes" id="UP000190667"/>
    </source>
</evidence>
<comment type="subcellular location">
    <subcellularLocation>
        <location evidence="6">Cell inner membrane</location>
        <topology evidence="6">Single-pass membrane protein</topology>
    </subcellularLocation>
</comment>
<dbReference type="InterPro" id="IPR027398">
    <property type="entry name" value="SecD-TM"/>
</dbReference>
<keyword evidence="9" id="KW-1185">Reference proteome</keyword>
<evidence type="ECO:0000313" key="8">
    <source>
        <dbReference type="EMBL" id="OON38711.1"/>
    </source>
</evidence>
<keyword evidence="2 6" id="KW-0997">Cell inner membrane</keyword>
<evidence type="ECO:0000256" key="4">
    <source>
        <dbReference type="ARBA" id="ARBA00022989"/>
    </source>
</evidence>